<reference evidence="6" key="1">
    <citation type="submission" date="2011-05" db="EMBL/GenBank/DDBJ databases">
        <authorList>
            <person name="Richards S.R."/>
            <person name="Qu J."/>
            <person name="Jiang H."/>
            <person name="Jhangiani S.N."/>
            <person name="Agravi P."/>
            <person name="Goodspeed R."/>
            <person name="Gross S."/>
            <person name="Mandapat C."/>
            <person name="Jackson L."/>
            <person name="Mathew T."/>
            <person name="Pu L."/>
            <person name="Thornton R."/>
            <person name="Saada N."/>
            <person name="Wilczek-Boney K.B."/>
            <person name="Lee S."/>
            <person name="Kovar C."/>
            <person name="Wu Y."/>
            <person name="Scherer S.E."/>
            <person name="Worley K.C."/>
            <person name="Muzny D.M."/>
            <person name="Gibbs R."/>
        </authorList>
    </citation>
    <scope>NUCLEOTIDE SEQUENCE</scope>
    <source>
        <strain evidence="6">Brora</strain>
    </source>
</reference>
<dbReference type="GO" id="GO:0003682">
    <property type="term" value="F:chromatin binding"/>
    <property type="evidence" value="ECO:0007669"/>
    <property type="project" value="TreeGrafter"/>
</dbReference>
<dbReference type="EMBL" id="AFFK01020354">
    <property type="status" value="NOT_ANNOTATED_CDS"/>
    <property type="molecule type" value="Genomic_DNA"/>
</dbReference>
<reference evidence="5" key="2">
    <citation type="submission" date="2015-02" db="UniProtKB">
        <authorList>
            <consortium name="EnsemblMetazoa"/>
        </authorList>
    </citation>
    <scope>IDENTIFICATION</scope>
</reference>
<protein>
    <recommendedName>
        <fullName evidence="4">Nucleoplasmin core domain-containing protein</fullName>
    </recommendedName>
</protein>
<evidence type="ECO:0000313" key="6">
    <source>
        <dbReference type="Proteomes" id="UP000014500"/>
    </source>
</evidence>
<dbReference type="GO" id="GO:0005737">
    <property type="term" value="C:cytoplasm"/>
    <property type="evidence" value="ECO:0007669"/>
    <property type="project" value="TreeGrafter"/>
</dbReference>
<dbReference type="GO" id="GO:0006338">
    <property type="term" value="P:chromatin remodeling"/>
    <property type="evidence" value="ECO:0007669"/>
    <property type="project" value="TreeGrafter"/>
</dbReference>
<name>T1IYU9_STRMM</name>
<dbReference type="EnsemblMetazoa" id="SMAR006417-RA">
    <property type="protein sequence ID" value="SMAR006417-PA"/>
    <property type="gene ID" value="SMAR006417"/>
</dbReference>
<proteinExistence type="inferred from homology"/>
<dbReference type="SUPFAM" id="SSF69203">
    <property type="entry name" value="Nucleoplasmin-like core domain"/>
    <property type="match status" value="1"/>
</dbReference>
<dbReference type="AlphaFoldDB" id="T1IYU9"/>
<dbReference type="Pfam" id="PF03066">
    <property type="entry name" value="Nucleoplasmin"/>
    <property type="match status" value="1"/>
</dbReference>
<dbReference type="GO" id="GO:0005654">
    <property type="term" value="C:nucleoplasm"/>
    <property type="evidence" value="ECO:0007669"/>
    <property type="project" value="TreeGrafter"/>
</dbReference>
<keyword evidence="3" id="KW-0539">Nucleus</keyword>
<comment type="subcellular location">
    <subcellularLocation>
        <location evidence="1">Nucleus</location>
    </subcellularLocation>
</comment>
<dbReference type="Proteomes" id="UP000014500">
    <property type="component" value="Unassembled WGS sequence"/>
</dbReference>
<dbReference type="GO" id="GO:0005730">
    <property type="term" value="C:nucleolus"/>
    <property type="evidence" value="ECO:0007669"/>
    <property type="project" value="TreeGrafter"/>
</dbReference>
<dbReference type="Gene3D" id="2.60.120.340">
    <property type="entry name" value="Nucleoplasmin core domain"/>
    <property type="match status" value="1"/>
</dbReference>
<comment type="similarity">
    <text evidence="2">Belongs to the nucleoplasmin family.</text>
</comment>
<dbReference type="STRING" id="126957.T1IYU9"/>
<dbReference type="PANTHER" id="PTHR22747:SF18">
    <property type="entry name" value="GEO09167P1-RELATED"/>
    <property type="match status" value="1"/>
</dbReference>
<dbReference type="InterPro" id="IPR024057">
    <property type="entry name" value="Nucleoplasmin_core_dom"/>
</dbReference>
<dbReference type="GO" id="GO:0042393">
    <property type="term" value="F:histone binding"/>
    <property type="evidence" value="ECO:0007669"/>
    <property type="project" value="TreeGrafter"/>
</dbReference>
<dbReference type="GO" id="GO:0003723">
    <property type="term" value="F:RNA binding"/>
    <property type="evidence" value="ECO:0007669"/>
    <property type="project" value="TreeGrafter"/>
</dbReference>
<feature type="domain" description="Nucleoplasmin core" evidence="4">
    <location>
        <begin position="16"/>
        <end position="129"/>
    </location>
</feature>
<dbReference type="InterPro" id="IPR036824">
    <property type="entry name" value="Nucleoplasmin_core_dom_sf"/>
</dbReference>
<dbReference type="PANTHER" id="PTHR22747">
    <property type="entry name" value="NUCLEOPLASMIN"/>
    <property type="match status" value="1"/>
</dbReference>
<dbReference type="PhylomeDB" id="T1IYU9"/>
<dbReference type="InterPro" id="IPR004301">
    <property type="entry name" value="Nucleoplasmin"/>
</dbReference>
<sequence length="144" mass="16473">MDLNTNTDEKEQLKYFWGCELSSTKKTYHWKPESTDDDSEDEEFSGFCISHLLILKQFQVLIGATAVQEELNVVKLETSGYYGVIKQPIFQLKRGTEDRVVLDVNIYNYCVLRLISGTGPVYISGEHVVDISFAEDKICPCFLM</sequence>
<organism evidence="5 6">
    <name type="scientific">Strigamia maritima</name>
    <name type="common">European centipede</name>
    <name type="synonym">Geophilus maritimus</name>
    <dbReference type="NCBI Taxonomy" id="126957"/>
    <lineage>
        <taxon>Eukaryota</taxon>
        <taxon>Metazoa</taxon>
        <taxon>Ecdysozoa</taxon>
        <taxon>Arthropoda</taxon>
        <taxon>Myriapoda</taxon>
        <taxon>Chilopoda</taxon>
        <taxon>Pleurostigmophora</taxon>
        <taxon>Geophilomorpha</taxon>
        <taxon>Linotaeniidae</taxon>
        <taxon>Strigamia</taxon>
    </lineage>
</organism>
<keyword evidence="6" id="KW-1185">Reference proteome</keyword>
<evidence type="ECO:0000259" key="4">
    <source>
        <dbReference type="Pfam" id="PF03066"/>
    </source>
</evidence>
<dbReference type="eggNOG" id="ENOG502S1E6">
    <property type="taxonomic scope" value="Eukaryota"/>
</dbReference>
<accession>T1IYU9</accession>
<dbReference type="HOGENOM" id="CLU_136413_0_0_1"/>
<evidence type="ECO:0000313" key="5">
    <source>
        <dbReference type="EnsemblMetazoa" id="SMAR006417-PA"/>
    </source>
</evidence>
<evidence type="ECO:0000256" key="3">
    <source>
        <dbReference type="ARBA" id="ARBA00023242"/>
    </source>
</evidence>
<evidence type="ECO:0000256" key="2">
    <source>
        <dbReference type="ARBA" id="ARBA00010744"/>
    </source>
</evidence>
<evidence type="ECO:0000256" key="1">
    <source>
        <dbReference type="ARBA" id="ARBA00004123"/>
    </source>
</evidence>